<evidence type="ECO:0000259" key="1">
    <source>
        <dbReference type="Pfam" id="PF01521"/>
    </source>
</evidence>
<accession>A0ABN0A6Y4</accession>
<dbReference type="Pfam" id="PF01521">
    <property type="entry name" value="Fe-S_biosyn"/>
    <property type="match status" value="1"/>
</dbReference>
<evidence type="ECO:0000313" key="3">
    <source>
        <dbReference type="Proteomes" id="UP000003764"/>
    </source>
</evidence>
<dbReference type="Proteomes" id="UP000003764">
    <property type="component" value="Unassembled WGS sequence"/>
</dbReference>
<dbReference type="Gene3D" id="2.60.300.12">
    <property type="entry name" value="HesB-like domain"/>
    <property type="match status" value="1"/>
</dbReference>
<proteinExistence type="predicted"/>
<evidence type="ECO:0000313" key="2">
    <source>
        <dbReference type="EMBL" id="EFG49000.1"/>
    </source>
</evidence>
<reference evidence="2 3" key="1">
    <citation type="submission" date="2010-04" db="EMBL/GenBank/DDBJ databases">
        <authorList>
            <person name="Muzny D."/>
            <person name="Qin X."/>
            <person name="Deng J."/>
            <person name="Jiang H."/>
            <person name="Liu Y."/>
            <person name="Qu J."/>
            <person name="Song X.-Z."/>
            <person name="Zhang L."/>
            <person name="Thornton R."/>
            <person name="Coyle M."/>
            <person name="Francisco L."/>
            <person name="Jackson L."/>
            <person name="Javaid M."/>
            <person name="Korchina V."/>
            <person name="Kovar C."/>
            <person name="Mata R."/>
            <person name="Mathew T."/>
            <person name="Ngo R."/>
            <person name="Nguyen L."/>
            <person name="Nguyen N."/>
            <person name="Okwuonu G."/>
            <person name="Ongeri F."/>
            <person name="Pham C."/>
            <person name="Simmons D."/>
            <person name="Wilczek-Boney K."/>
            <person name="Hale W."/>
            <person name="Jakkamsetti A."/>
            <person name="Pham P."/>
            <person name="Ruth R."/>
            <person name="San Lucas F."/>
            <person name="Warren J."/>
            <person name="Zhang J."/>
            <person name="Zhao Z."/>
            <person name="Zhou C."/>
            <person name="Zhu D."/>
            <person name="Lee S."/>
            <person name="Bess C."/>
            <person name="Blankenburg K."/>
            <person name="Forbes L."/>
            <person name="Fu Q."/>
            <person name="Gubbala S."/>
            <person name="Hirani K."/>
            <person name="Jayaseelan J.C."/>
            <person name="Lara F."/>
            <person name="Munidasa M."/>
            <person name="Palculict T."/>
            <person name="Patil S."/>
            <person name="Pu L.-L."/>
            <person name="Saada N."/>
            <person name="Tang L."/>
            <person name="Weissenberger G."/>
            <person name="Zhu Y."/>
            <person name="Hemphill L."/>
            <person name="Shang Y."/>
            <person name="Youmans B."/>
            <person name="Ayvaz T."/>
            <person name="Ross M."/>
            <person name="Santibanez J."/>
            <person name="Aqrawi P."/>
            <person name="Gross S."/>
            <person name="Joshi V."/>
            <person name="Fowler G."/>
            <person name="Nazareth L."/>
            <person name="Reid J."/>
            <person name="Worley K."/>
            <person name="Petrosino J."/>
            <person name="Highlander S."/>
            <person name="Gibbs R."/>
            <person name="Gibbs R."/>
        </authorList>
    </citation>
    <scope>NUCLEOTIDE SEQUENCE [LARGE SCALE GENOMIC DNA]</scope>
    <source>
        <strain evidence="2 3">ATCC 11563</strain>
    </source>
</reference>
<protein>
    <recommendedName>
        <fullName evidence="1">Core domain-containing protein</fullName>
    </recommendedName>
</protein>
<comment type="caution">
    <text evidence="2">The sequence shown here is derived from an EMBL/GenBank/DDBJ whole genome shotgun (WGS) entry which is preliminary data.</text>
</comment>
<dbReference type="InterPro" id="IPR000361">
    <property type="entry name" value="ATAP_core_dom"/>
</dbReference>
<organism evidence="2 3">
    <name type="scientific">Aerococcus viridans (strain ATCC 11563 / DSM 20340 / CCUG 4311 / JCM 20461 / NBRC 12219 / NCTC 8251 / M1)</name>
    <dbReference type="NCBI Taxonomy" id="655812"/>
    <lineage>
        <taxon>Bacteria</taxon>
        <taxon>Bacillati</taxon>
        <taxon>Bacillota</taxon>
        <taxon>Bacilli</taxon>
        <taxon>Lactobacillales</taxon>
        <taxon>Aerococcaceae</taxon>
        <taxon>Aerococcus</taxon>
    </lineage>
</organism>
<feature type="domain" description="Core" evidence="1">
    <location>
        <begin position="7"/>
        <end position="109"/>
    </location>
</feature>
<name>A0ABN0A6Y4_AERVM</name>
<keyword evidence="3" id="KW-1185">Reference proteome</keyword>
<sequence>MGGRNLKLFFSNKAINKLQSLSQFEHICLSDTQYLRLSNEQEVDLVLRTNETDFSAYDEVLETHIGQVPVRKNALKFLGHDNRIDFDDFRQVFVLIVDGQVMNDNIYLQKAS</sequence>
<dbReference type="InterPro" id="IPR035903">
    <property type="entry name" value="HesB-like_dom_sf"/>
</dbReference>
<gene>
    <name evidence="2" type="ORF">HMPREF0061_1641</name>
</gene>
<dbReference type="SUPFAM" id="SSF89360">
    <property type="entry name" value="HesB-like domain"/>
    <property type="match status" value="1"/>
</dbReference>
<dbReference type="EMBL" id="ADNT01000101">
    <property type="protein sequence ID" value="EFG49000.1"/>
    <property type="molecule type" value="Genomic_DNA"/>
</dbReference>